<dbReference type="InterPro" id="IPR036396">
    <property type="entry name" value="Cyt_P450_sf"/>
</dbReference>
<proteinExistence type="inferred from homology"/>
<keyword evidence="4 9" id="KW-0349">Heme</keyword>
<dbReference type="PANTHER" id="PTHR46300">
    <property type="entry name" value="P450, PUTATIVE (EUROFUNG)-RELATED-RELATED"/>
    <property type="match status" value="1"/>
</dbReference>
<accession>A0A550BY36</accession>
<dbReference type="InterPro" id="IPR002401">
    <property type="entry name" value="Cyt_P450_E_grp-I"/>
</dbReference>
<dbReference type="GO" id="GO:0004497">
    <property type="term" value="F:monooxygenase activity"/>
    <property type="evidence" value="ECO:0007669"/>
    <property type="project" value="UniProtKB-KW"/>
</dbReference>
<evidence type="ECO:0000256" key="5">
    <source>
        <dbReference type="ARBA" id="ARBA00022723"/>
    </source>
</evidence>
<reference evidence="10 11" key="1">
    <citation type="journal article" date="2019" name="New Phytol.">
        <title>Comparative genomics reveals unique wood-decay strategies and fruiting body development in the Schizophyllaceae.</title>
        <authorList>
            <person name="Almasi E."/>
            <person name="Sahu N."/>
            <person name="Krizsan K."/>
            <person name="Balint B."/>
            <person name="Kovacs G.M."/>
            <person name="Kiss B."/>
            <person name="Cseklye J."/>
            <person name="Drula E."/>
            <person name="Henrissat B."/>
            <person name="Nagy I."/>
            <person name="Chovatia M."/>
            <person name="Adam C."/>
            <person name="LaButti K."/>
            <person name="Lipzen A."/>
            <person name="Riley R."/>
            <person name="Grigoriev I.V."/>
            <person name="Nagy L.G."/>
        </authorList>
    </citation>
    <scope>NUCLEOTIDE SEQUENCE [LARGE SCALE GENOMIC DNA]</scope>
    <source>
        <strain evidence="10 11">NL-1724</strain>
    </source>
</reference>
<dbReference type="AlphaFoldDB" id="A0A550BY36"/>
<evidence type="ECO:0000256" key="1">
    <source>
        <dbReference type="ARBA" id="ARBA00001971"/>
    </source>
</evidence>
<dbReference type="GO" id="GO:0020037">
    <property type="term" value="F:heme binding"/>
    <property type="evidence" value="ECO:0007669"/>
    <property type="project" value="InterPro"/>
</dbReference>
<dbReference type="PRINTS" id="PR00463">
    <property type="entry name" value="EP450I"/>
</dbReference>
<dbReference type="InterPro" id="IPR050364">
    <property type="entry name" value="Cytochrome_P450_fung"/>
</dbReference>
<dbReference type="SUPFAM" id="SSF48264">
    <property type="entry name" value="Cytochrome P450"/>
    <property type="match status" value="1"/>
</dbReference>
<evidence type="ECO:0000256" key="6">
    <source>
        <dbReference type="ARBA" id="ARBA00023002"/>
    </source>
</evidence>
<gene>
    <name evidence="10" type="ORF">BD626DRAFT_574507</name>
</gene>
<sequence>MPSDKQWLMWDEWRRQYGDVVRITVLGQPAIILSSMKAVNDLLESRGHIYSDRPPAVMAGDLVGWARGLGYTNGRQTPVSGNLESSSISLWAHAHSPDDFYDHCRTSTSSTILLMSYGYNATNGDPLKLVKIAEDAMDGFSKASEPGWLVDSLPILKHIPAWFPGASFQRAARAMREDLDRLYDVPLAFVRQELANGTAKPSFLSSGLDVEGAQEHVPSEDLLKAAAGSLYSGGAETTPSALTSFILAMALHPEIQTRAQTEIDNICLGDSSRMPQLADRSKLPYVSAIVKEIWRWNPSVPLGLPHMANADDVYRGYSVDKGTVIWPNIWSILHDESVFPDPLAFRPERYLHENPALKATGGDPNEVVGVAFGVGRRCDMPGMYLGDQAVFIGIASILFAFDISKAMDEAGNSITPVVDYSGFISHPKPFKCSIWPRDGPAREIVQRALESDLADEA</sequence>
<evidence type="ECO:0000256" key="9">
    <source>
        <dbReference type="PIRSR" id="PIRSR602401-1"/>
    </source>
</evidence>
<keyword evidence="6" id="KW-0560">Oxidoreductase</keyword>
<dbReference type="CDD" id="cd11065">
    <property type="entry name" value="CYP64-like"/>
    <property type="match status" value="1"/>
</dbReference>
<dbReference type="PANTHER" id="PTHR46300:SF7">
    <property type="entry name" value="P450, PUTATIVE (EUROFUNG)-RELATED"/>
    <property type="match status" value="1"/>
</dbReference>
<evidence type="ECO:0000313" key="11">
    <source>
        <dbReference type="Proteomes" id="UP000320762"/>
    </source>
</evidence>
<comment type="caution">
    <text evidence="10">The sequence shown here is derived from an EMBL/GenBank/DDBJ whole genome shotgun (WGS) entry which is preliminary data.</text>
</comment>
<evidence type="ECO:0000256" key="4">
    <source>
        <dbReference type="ARBA" id="ARBA00022617"/>
    </source>
</evidence>
<protein>
    <submittedName>
        <fullName evidence="10">Cytochrome P450</fullName>
    </submittedName>
</protein>
<dbReference type="STRING" id="97359.A0A550BY36"/>
<dbReference type="Gene3D" id="1.10.630.10">
    <property type="entry name" value="Cytochrome P450"/>
    <property type="match status" value="1"/>
</dbReference>
<name>A0A550BY36_9AGAR</name>
<dbReference type="InterPro" id="IPR001128">
    <property type="entry name" value="Cyt_P450"/>
</dbReference>
<comment type="pathway">
    <text evidence="2">Secondary metabolite biosynthesis.</text>
</comment>
<dbReference type="GO" id="GO:0005506">
    <property type="term" value="F:iron ion binding"/>
    <property type="evidence" value="ECO:0007669"/>
    <property type="project" value="InterPro"/>
</dbReference>
<keyword evidence="8" id="KW-0503">Monooxygenase</keyword>
<evidence type="ECO:0000256" key="8">
    <source>
        <dbReference type="ARBA" id="ARBA00023033"/>
    </source>
</evidence>
<comment type="similarity">
    <text evidence="3">Belongs to the cytochrome P450 family.</text>
</comment>
<evidence type="ECO:0000256" key="7">
    <source>
        <dbReference type="ARBA" id="ARBA00023004"/>
    </source>
</evidence>
<comment type="cofactor">
    <cofactor evidence="1 9">
        <name>heme</name>
        <dbReference type="ChEBI" id="CHEBI:30413"/>
    </cofactor>
</comment>
<dbReference type="GO" id="GO:0016705">
    <property type="term" value="F:oxidoreductase activity, acting on paired donors, with incorporation or reduction of molecular oxygen"/>
    <property type="evidence" value="ECO:0007669"/>
    <property type="project" value="InterPro"/>
</dbReference>
<feature type="binding site" description="axial binding residue" evidence="9">
    <location>
        <position position="378"/>
    </location>
    <ligand>
        <name>heme</name>
        <dbReference type="ChEBI" id="CHEBI:30413"/>
    </ligand>
    <ligandPart>
        <name>Fe</name>
        <dbReference type="ChEBI" id="CHEBI:18248"/>
    </ligandPart>
</feature>
<dbReference type="EMBL" id="VDMD01000047">
    <property type="protein sequence ID" value="TRM57459.1"/>
    <property type="molecule type" value="Genomic_DNA"/>
</dbReference>
<evidence type="ECO:0000256" key="2">
    <source>
        <dbReference type="ARBA" id="ARBA00005179"/>
    </source>
</evidence>
<dbReference type="Proteomes" id="UP000320762">
    <property type="component" value="Unassembled WGS sequence"/>
</dbReference>
<keyword evidence="5 9" id="KW-0479">Metal-binding</keyword>
<dbReference type="Pfam" id="PF00067">
    <property type="entry name" value="p450"/>
    <property type="match status" value="1"/>
</dbReference>
<evidence type="ECO:0000256" key="3">
    <source>
        <dbReference type="ARBA" id="ARBA00010617"/>
    </source>
</evidence>
<keyword evidence="11" id="KW-1185">Reference proteome</keyword>
<keyword evidence="7 9" id="KW-0408">Iron</keyword>
<dbReference type="OrthoDB" id="2789670at2759"/>
<evidence type="ECO:0000313" key="10">
    <source>
        <dbReference type="EMBL" id="TRM57459.1"/>
    </source>
</evidence>
<organism evidence="10 11">
    <name type="scientific">Schizophyllum amplum</name>
    <dbReference type="NCBI Taxonomy" id="97359"/>
    <lineage>
        <taxon>Eukaryota</taxon>
        <taxon>Fungi</taxon>
        <taxon>Dikarya</taxon>
        <taxon>Basidiomycota</taxon>
        <taxon>Agaricomycotina</taxon>
        <taxon>Agaricomycetes</taxon>
        <taxon>Agaricomycetidae</taxon>
        <taxon>Agaricales</taxon>
        <taxon>Schizophyllaceae</taxon>
        <taxon>Schizophyllum</taxon>
    </lineage>
</organism>